<name>A0ACC5WVK1_PANGG</name>
<organism evidence="1 2">
    <name type="scientific">Pangasianodon gigas</name>
    <name type="common">Mekong giant catfish</name>
    <name type="synonym">Pangasius gigas</name>
    <dbReference type="NCBI Taxonomy" id="30993"/>
    <lineage>
        <taxon>Eukaryota</taxon>
        <taxon>Metazoa</taxon>
        <taxon>Chordata</taxon>
        <taxon>Craniata</taxon>
        <taxon>Vertebrata</taxon>
        <taxon>Euteleostomi</taxon>
        <taxon>Actinopterygii</taxon>
        <taxon>Neopterygii</taxon>
        <taxon>Teleostei</taxon>
        <taxon>Ostariophysi</taxon>
        <taxon>Siluriformes</taxon>
        <taxon>Pangasiidae</taxon>
        <taxon>Pangasianodon</taxon>
    </lineage>
</organism>
<reference evidence="1 2" key="1">
    <citation type="journal article" date="2022" name="bioRxiv">
        <title>An ancient truncated duplication of the anti-Mullerian hormone receptor type 2 gene is a potential conserved master sex determinant in the Pangasiidae catfish family.</title>
        <authorList>
            <person name="Wen M."/>
            <person name="Pan Q."/>
            <person name="Jouanno E."/>
            <person name="Montfort J."/>
            <person name="Zahm M."/>
            <person name="Cabau C."/>
            <person name="Klopp C."/>
            <person name="Iampietro C."/>
            <person name="Roques C."/>
            <person name="Bouchez O."/>
            <person name="Castinel A."/>
            <person name="Donnadieu C."/>
            <person name="Parrinello H."/>
            <person name="Poncet C."/>
            <person name="Belmonte E."/>
            <person name="Gautier V."/>
            <person name="Avarre J.-C."/>
            <person name="Dugue R."/>
            <person name="Gustiano R."/>
            <person name="Ha T.T.T."/>
            <person name="Campet M."/>
            <person name="Sriphairoj K."/>
            <person name="Ribolli J."/>
            <person name="de Almeida F.L."/>
            <person name="Desvignes T."/>
            <person name="Postlethwait J.H."/>
            <person name="Bucao C.F."/>
            <person name="Robinson-Rechavi M."/>
            <person name="Bobe J."/>
            <person name="Herpin A."/>
            <person name="Guiguen Y."/>
        </authorList>
    </citation>
    <scope>NUCLEOTIDE SEQUENCE [LARGE SCALE GENOMIC DNA]</scope>
    <source>
        <strain evidence="1">YG-Dec2019</strain>
    </source>
</reference>
<protein>
    <submittedName>
        <fullName evidence="1">Uncharacterized protein</fullName>
    </submittedName>
</protein>
<dbReference type="Proteomes" id="UP000829447">
    <property type="component" value="Linkage Group LG10"/>
</dbReference>
<evidence type="ECO:0000313" key="2">
    <source>
        <dbReference type="Proteomes" id="UP000829447"/>
    </source>
</evidence>
<proteinExistence type="predicted"/>
<gene>
    <name evidence="1" type="ORF">PGIGA_G00017940</name>
</gene>
<evidence type="ECO:0000313" key="1">
    <source>
        <dbReference type="EMBL" id="MCI4382716.1"/>
    </source>
</evidence>
<keyword evidence="2" id="KW-1185">Reference proteome</keyword>
<sequence>MELVGRRFLCVSGGEERELGGVARWGWRAGLIRAVTSRHTDSPTLAVCVEWDGEPSAECKWRRLREEWEVFVLEHELVWAKRNSTSQENSSPQPALVFQPLIGQAHVGGVAVVEFLSDRELEFYTEREELRPYEEEVDGGSSLLREDLSSHEQLQAWLRHRQLQHILQLGHSSVKGLRVKVFRPDSKPQWLHGIVTHHDHNNRTMTVLSDQVAEPLSVDPALVHVLVLDDISQLLLVEQNATTNCKPHTNKISRITMNTGNKSRNTTEADQVCSSRPVQRKQPELCREKSSCSPKEDDTDGMREESGADEARADSSKSMINHSERKRRKAGDKEEQDEMDSRSAGLKRSKGNSGSDQSEYSDSEGSILESKSLQRKSSKKPADCKTVNNPAAHLGHDLKAHSSPKSIELSSSQSAETECQRVGKVMPLQGNLTNTPCNGVYQTVNSLQCTMGLGCDKAEMERGDGVMEMEDQSEGASQEDCEAVSALLASQEDEQMVSLETACVLLHTSPPECEGVEGEQEIPQGDPEVRTSDLTCPEVITPSCDPAEAVEEEPRVVLTHSPTMICNTKVDTVKVVKSSQAPVATSPRHDAAHVSEITHKTTVHQSPCSSLEVISKPPEVTEVTRLRCSASPQAARIEESSLPSKVSTDKVLIGFKSTQGSKVTPTLTLHQHNAPSPSTTDIQAQSRTPPQTIAHNHMPTADKPTKSPLIIDRNEPFTVYRDPALVRRELESLSTYVQPSHTPPNLHSKHHLKSPSPSSSSPSLTSTTSHTKIMSPAAHLSPLPLPSQSPLCSTHPSIPHPHLLPSLLPGLPPTSALLAGHARLAPLSLPHHPLALQATPSLLGQGPGTASLAPMGLYPVLWPPFPNGVHGYGLGMPGPKWTPPDTAGISEVSLRRNTPSPWVPQTSPVTSAESQGLQPPLPVQPSSAEPQRPSRSTQPSTPTSKSTEEPERRAFSETQSSTHVPLKAEQERVKAVVGKNGHASHSTVTESPSARSKQPQLVYDLTGDHTSCYQEESRRILQESIEVAPFTAKLSSDREPYPKSPTPSLHFKEREKERQRDREMHMFRHSVPPRLQSAQPSPTLTQSSYYTPAAGSVENKASTRRAPPSKELYERLSSPNTAASVLSSPSTQSTVKARPPPLVKRNPEKEEGLLGKITDQLISKTISLDPLEVNSMERKGSSTSLISVSSSSSSSRVVPSLHRAPIFHPPALPIVTSKEAGQGRLSPPTLTPIQPMSLSGKGQNQHRPPTLMPELRHGAVTGKRAAPEPVSITNKGYDLQRGGVLHNRERVVGGHTTNGGLVNTQAATASVIVRSSGYMHTPVNHTITERSLSQVHCDHVRTFESLPSAHSKDGNGQCKRGILWTPVDTVHPVNMVALKQDINTPLNMTKNMSTHFSNRGVKYSVNIDTPHSIIDLVSEQCEKEKEEISSVVQPKVNLSFCPPRDIPHVKKRRAGLAASEPRQNMHAVQPLNTTDTLNTTKSRYTCTTHSTHTKCTAHTVDQDKESIFNPSPSKYPRLAPEVTGVVASKPGSVGKVQPLSPSTHTNQSAQSGQNNYHKLKKAWLTRHSEQDRGSVTSETAGGSTTLTTTTTFSLPIKQEVNGLEDKWPIQEGKELFLDNRKSKTLDRKCLVEDRKPNGSNANSNTEDKKTPLARDNKVTLEDVKPTMDRNGNLQGKKPNLQNKKLCINIRRPNSADIKIEKDNHGEKRIFQSSFESESGGDSVNESKCHKSDPGSIHRPKPAFNKKQNDQKKQRGENEREDEEEEGEEDEGKFNGTIQTTKEKSHHRLPSNGIPRSVLKDWRKVRKLKQSGEAFLQDDSCAEIGANVQKCRECRLDRSRKAQEPVISPVFCRFYYFRRLSYSKNGVVRVDGFSVVEDTDEEAVRVWAAGFEDEQEGKQREMELDTAKYILTLIGDKFCQLVKTENTAVTWVKKDTQVMWKRAVRGVREMCDACEATLFNMHWACHKCGFVVCMDCYKARERKSAKDKELYAWVRCVKNQPHDLKSLMPTQIVPERVLADLQSAMHSIRREYGIPSQCSCFGSSAFLSRSTITNGLLQLSERSQCNLKSQQQNQQKSTQNTAHKISTERRGKLECDDIETLGRKSGSPEQGSTLRDLLTSTAGKLRLGSTGPGIAFAPVYNTDQTAQKARIPSLLDDIIASVVENKIPASKMTKLRLNQDLLTEEEEELVLEEVKPIRIPLANPHTSVPHDWIGSHRLLWLKDHHHLGNQRMFKENWTQEQPVLVSGMHKRLNASLWKPEHFSREFSALHSDFYNCRDGSIINTCVKEFWDGFEDVSKRTKSAKGDPAVYRLKDWPSGEEFLALMPSRYEDIMRSLPVPEYTGPDGALNLASRLPSFFIRPDLGPRLCCAHGVTACPEQDFGTSNLHVEISDTMSILVYVGVAKGNGALSKSGVLKLLEREDLDESAKKRLRDPSETPGALWHIYLSKDLHKIQEFLQTVAVERAEADAEADSEAEWESEADPLREGSWYLSPKLRQRLLEEHGVESRTLLQFYGDTVIIPAGALHQVMNLHSCIQVNVDFVSPEHAHNSYYLTQELRPLKDQVNYEDKLQVKNIFYHSVKDAVAALSRHLKEQSTEEVKEEEC</sequence>
<comment type="caution">
    <text evidence="1">The sequence shown here is derived from an EMBL/GenBank/DDBJ whole genome shotgun (WGS) entry which is preliminary data.</text>
</comment>
<accession>A0ACC5WVK1</accession>
<dbReference type="EMBL" id="CM040463">
    <property type="protein sequence ID" value="MCI4382716.1"/>
    <property type="molecule type" value="Genomic_DNA"/>
</dbReference>